<dbReference type="InterPro" id="IPR005064">
    <property type="entry name" value="BUG"/>
</dbReference>
<evidence type="ECO:0000256" key="2">
    <source>
        <dbReference type="SAM" id="SignalP"/>
    </source>
</evidence>
<gene>
    <name evidence="3" type="ORF">SAMN02745775_103155</name>
</gene>
<feature type="signal peptide" evidence="2">
    <location>
        <begin position="1"/>
        <end position="21"/>
    </location>
</feature>
<dbReference type="SUPFAM" id="SSF53850">
    <property type="entry name" value="Periplasmic binding protein-like II"/>
    <property type="match status" value="1"/>
</dbReference>
<evidence type="ECO:0000313" key="4">
    <source>
        <dbReference type="Proteomes" id="UP000199473"/>
    </source>
</evidence>
<keyword evidence="3" id="KW-0675">Receptor</keyword>
<reference evidence="3 4" key="1">
    <citation type="submission" date="2016-10" db="EMBL/GenBank/DDBJ databases">
        <authorList>
            <person name="de Groot N.N."/>
        </authorList>
    </citation>
    <scope>NUCLEOTIDE SEQUENCE [LARGE SCALE GENOMIC DNA]</scope>
    <source>
        <strain evidence="3 4">DSM 19981</strain>
    </source>
</reference>
<dbReference type="Gene3D" id="3.40.190.10">
    <property type="entry name" value="Periplasmic binding protein-like II"/>
    <property type="match status" value="1"/>
</dbReference>
<comment type="similarity">
    <text evidence="1">Belongs to the UPF0065 (bug) family.</text>
</comment>
<dbReference type="PANTHER" id="PTHR42928:SF5">
    <property type="entry name" value="BLR1237 PROTEIN"/>
    <property type="match status" value="1"/>
</dbReference>
<accession>A0A1I4A708</accession>
<protein>
    <submittedName>
        <fullName evidence="3">Tripartite-type tricarboxylate transporter, receptor component TctC</fullName>
    </submittedName>
</protein>
<sequence length="322" mass="33482">MKITRRAAIAAALATPGLAMAQGAYPNRTIRLVVPFPPGGSTDVVGRLAAERLQSVLGQTVVVENRGGASGGVGSQAVARMAADGYSLVVSGVGSHGIVPAVVANPGYDALRDFTHVGMLGLFHSVLVVHPSFTARDLAGFIAEAKRRPGAVNYATSGNGSSNHLMGELIKLEAGVDIVHVPYRGAGPALQAVLANEVPAMCDSLPSAAPHIRAGTLRALAISARTRLPTMPDIPTFVESGLPRVIVENWFGIAGPAGMPADATARLSRAMADALSQPELVARFREIGFEPQIMDPAATTRFVEENIAFWADAVKRAGITNL</sequence>
<keyword evidence="2" id="KW-0732">Signal</keyword>
<dbReference type="PIRSF" id="PIRSF017082">
    <property type="entry name" value="YflP"/>
    <property type="match status" value="1"/>
</dbReference>
<keyword evidence="4" id="KW-1185">Reference proteome</keyword>
<dbReference type="AlphaFoldDB" id="A0A1I4A708"/>
<dbReference type="Pfam" id="PF03401">
    <property type="entry name" value="TctC"/>
    <property type="match status" value="1"/>
</dbReference>
<dbReference type="OrthoDB" id="7248487at2"/>
<dbReference type="Proteomes" id="UP000199473">
    <property type="component" value="Unassembled WGS sequence"/>
</dbReference>
<name>A0A1I4A708_9PROT</name>
<proteinExistence type="inferred from homology"/>
<dbReference type="InterPro" id="IPR042100">
    <property type="entry name" value="Bug_dom1"/>
</dbReference>
<dbReference type="PANTHER" id="PTHR42928">
    <property type="entry name" value="TRICARBOXYLATE-BINDING PROTEIN"/>
    <property type="match status" value="1"/>
</dbReference>
<evidence type="ECO:0000256" key="1">
    <source>
        <dbReference type="ARBA" id="ARBA00006987"/>
    </source>
</evidence>
<dbReference type="EMBL" id="FOSQ01000003">
    <property type="protein sequence ID" value="SFK51589.1"/>
    <property type="molecule type" value="Genomic_DNA"/>
</dbReference>
<organism evidence="3 4">
    <name type="scientific">Falsiroseomonas stagni DSM 19981</name>
    <dbReference type="NCBI Taxonomy" id="1123062"/>
    <lineage>
        <taxon>Bacteria</taxon>
        <taxon>Pseudomonadati</taxon>
        <taxon>Pseudomonadota</taxon>
        <taxon>Alphaproteobacteria</taxon>
        <taxon>Acetobacterales</taxon>
        <taxon>Roseomonadaceae</taxon>
        <taxon>Falsiroseomonas</taxon>
    </lineage>
</organism>
<dbReference type="RefSeq" id="WP_092959314.1">
    <property type="nucleotide sequence ID" value="NZ_FOSQ01000003.1"/>
</dbReference>
<dbReference type="STRING" id="1123062.SAMN02745775_103155"/>
<dbReference type="CDD" id="cd13578">
    <property type="entry name" value="PBP2_Bug27"/>
    <property type="match status" value="1"/>
</dbReference>
<evidence type="ECO:0000313" key="3">
    <source>
        <dbReference type="EMBL" id="SFK51589.1"/>
    </source>
</evidence>
<dbReference type="Gene3D" id="3.40.190.150">
    <property type="entry name" value="Bordetella uptake gene, domain 1"/>
    <property type="match status" value="1"/>
</dbReference>
<feature type="chain" id="PRO_5011784980" evidence="2">
    <location>
        <begin position="22"/>
        <end position="322"/>
    </location>
</feature>